<accession>A0A934RNH0</accession>
<dbReference type="Proteomes" id="UP000604083">
    <property type="component" value="Unassembled WGS sequence"/>
</dbReference>
<protein>
    <submittedName>
        <fullName evidence="1">Uncharacterized protein</fullName>
    </submittedName>
</protein>
<sequence length="62" mass="7169">MSKEPPEMKVEDIDIREFPPDVQDLLRDRAISQCRPIGEVVKDFAKQTARLILETSKRKETA</sequence>
<gene>
    <name evidence="1" type="ORF">JIN78_13305</name>
</gene>
<keyword evidence="2" id="KW-1185">Reference proteome</keyword>
<reference evidence="1" key="1">
    <citation type="submission" date="2021-01" db="EMBL/GenBank/DDBJ databases">
        <title>Modified the classification status of verrucomicrobia.</title>
        <authorList>
            <person name="Feng X."/>
        </authorList>
    </citation>
    <scope>NUCLEOTIDE SEQUENCE</scope>
    <source>
        <strain evidence="1">KCTC 12986</strain>
    </source>
</reference>
<evidence type="ECO:0000313" key="1">
    <source>
        <dbReference type="EMBL" id="MBK1835042.1"/>
    </source>
</evidence>
<proteinExistence type="predicted"/>
<dbReference type="RefSeq" id="WP_200392477.1">
    <property type="nucleotide sequence ID" value="NZ_JAENIO010000038.1"/>
</dbReference>
<dbReference type="EMBL" id="JAENIO010000038">
    <property type="protein sequence ID" value="MBK1835042.1"/>
    <property type="molecule type" value="Genomic_DNA"/>
</dbReference>
<evidence type="ECO:0000313" key="2">
    <source>
        <dbReference type="Proteomes" id="UP000604083"/>
    </source>
</evidence>
<name>A0A934RNH0_9BACT</name>
<comment type="caution">
    <text evidence="1">The sequence shown here is derived from an EMBL/GenBank/DDBJ whole genome shotgun (WGS) entry which is preliminary data.</text>
</comment>
<organism evidence="1 2">
    <name type="scientific">Roseibacillus ishigakijimensis</name>
    <dbReference type="NCBI Taxonomy" id="454146"/>
    <lineage>
        <taxon>Bacteria</taxon>
        <taxon>Pseudomonadati</taxon>
        <taxon>Verrucomicrobiota</taxon>
        <taxon>Verrucomicrobiia</taxon>
        <taxon>Verrucomicrobiales</taxon>
        <taxon>Verrucomicrobiaceae</taxon>
        <taxon>Roseibacillus</taxon>
    </lineage>
</organism>
<dbReference type="AlphaFoldDB" id="A0A934RNH0"/>